<dbReference type="AlphaFoldDB" id="A0A1H5TCB4"/>
<keyword evidence="3" id="KW-1185">Reference proteome</keyword>
<gene>
    <name evidence="2" type="ORF">SAMN05421819_0536</name>
</gene>
<sequence>MKPATLVGILLILVRIVGFAVGGFSFTHEKQDAKIGPLNIEHKETSTVPIPPILSSIALVGGIALVAVGARSK</sequence>
<dbReference type="OrthoDB" id="123319at2"/>
<dbReference type="RefSeq" id="WP_103931455.1">
    <property type="nucleotide sequence ID" value="NZ_FNVA01000001.1"/>
</dbReference>
<protein>
    <recommendedName>
        <fullName evidence="4">DUF3185 domain-containing protein</fullName>
    </recommendedName>
</protein>
<organism evidence="2 3">
    <name type="scientific">Bryocella elongata</name>
    <dbReference type="NCBI Taxonomy" id="863522"/>
    <lineage>
        <taxon>Bacteria</taxon>
        <taxon>Pseudomonadati</taxon>
        <taxon>Acidobacteriota</taxon>
        <taxon>Terriglobia</taxon>
        <taxon>Terriglobales</taxon>
        <taxon>Acidobacteriaceae</taxon>
        <taxon>Bryocella</taxon>
    </lineage>
</organism>
<evidence type="ECO:0000313" key="3">
    <source>
        <dbReference type="Proteomes" id="UP000236728"/>
    </source>
</evidence>
<evidence type="ECO:0008006" key="4">
    <source>
        <dbReference type="Google" id="ProtNLM"/>
    </source>
</evidence>
<reference evidence="2 3" key="1">
    <citation type="submission" date="2016-10" db="EMBL/GenBank/DDBJ databases">
        <authorList>
            <person name="de Groot N.N."/>
        </authorList>
    </citation>
    <scope>NUCLEOTIDE SEQUENCE [LARGE SCALE GENOMIC DNA]</scope>
    <source>
        <strain evidence="2 3">DSM 22489</strain>
    </source>
</reference>
<feature type="transmembrane region" description="Helical" evidence="1">
    <location>
        <begin position="49"/>
        <end position="70"/>
    </location>
</feature>
<name>A0A1H5TCB4_9BACT</name>
<proteinExistence type="predicted"/>
<keyword evidence="1" id="KW-0472">Membrane</keyword>
<evidence type="ECO:0000313" key="2">
    <source>
        <dbReference type="EMBL" id="SEF59731.1"/>
    </source>
</evidence>
<accession>A0A1H5TCB4</accession>
<dbReference type="Proteomes" id="UP000236728">
    <property type="component" value="Unassembled WGS sequence"/>
</dbReference>
<dbReference type="EMBL" id="FNVA01000001">
    <property type="protein sequence ID" value="SEF59731.1"/>
    <property type="molecule type" value="Genomic_DNA"/>
</dbReference>
<evidence type="ECO:0000256" key="1">
    <source>
        <dbReference type="SAM" id="Phobius"/>
    </source>
</evidence>
<keyword evidence="1" id="KW-0812">Transmembrane</keyword>
<keyword evidence="1" id="KW-1133">Transmembrane helix</keyword>